<proteinExistence type="predicted"/>
<organism evidence="2 3">
    <name type="scientific">Oceanobacillus polygoni</name>
    <dbReference type="NCBI Taxonomy" id="1235259"/>
    <lineage>
        <taxon>Bacteria</taxon>
        <taxon>Bacillati</taxon>
        <taxon>Bacillota</taxon>
        <taxon>Bacilli</taxon>
        <taxon>Bacillales</taxon>
        <taxon>Bacillaceae</taxon>
        <taxon>Oceanobacillus</taxon>
    </lineage>
</organism>
<protein>
    <submittedName>
        <fullName evidence="2">Uncharacterized protein</fullName>
    </submittedName>
</protein>
<evidence type="ECO:0000313" key="2">
    <source>
        <dbReference type="EMBL" id="MBP2079163.1"/>
    </source>
</evidence>
<keyword evidence="1" id="KW-0732">Signal</keyword>
<evidence type="ECO:0000313" key="3">
    <source>
        <dbReference type="Proteomes" id="UP001138793"/>
    </source>
</evidence>
<dbReference type="InterPro" id="IPR046720">
    <property type="entry name" value="DUF6612"/>
</dbReference>
<gene>
    <name evidence="2" type="ORF">J2Z64_003434</name>
</gene>
<dbReference type="Pfam" id="PF20316">
    <property type="entry name" value="DUF6612"/>
    <property type="match status" value="1"/>
</dbReference>
<dbReference type="PROSITE" id="PS51257">
    <property type="entry name" value="PROKAR_LIPOPROTEIN"/>
    <property type="match status" value="1"/>
</dbReference>
<comment type="caution">
    <text evidence="2">The sequence shown here is derived from an EMBL/GenBank/DDBJ whole genome shotgun (WGS) entry which is preliminary data.</text>
</comment>
<dbReference type="EMBL" id="JAGGMB010000013">
    <property type="protein sequence ID" value="MBP2079163.1"/>
    <property type="molecule type" value="Genomic_DNA"/>
</dbReference>
<dbReference type="AlphaFoldDB" id="A0A9X0YUM2"/>
<dbReference type="RefSeq" id="WP_149476637.1">
    <property type="nucleotide sequence ID" value="NZ_JAGGMB010000013.1"/>
</dbReference>
<dbReference type="Proteomes" id="UP001138793">
    <property type="component" value="Unassembled WGS sequence"/>
</dbReference>
<name>A0A9X0YUM2_9BACI</name>
<feature type="chain" id="PRO_5040813847" evidence="1">
    <location>
        <begin position="20"/>
        <end position="274"/>
    </location>
</feature>
<keyword evidence="3" id="KW-1185">Reference proteome</keyword>
<feature type="signal peptide" evidence="1">
    <location>
        <begin position="1"/>
        <end position="19"/>
    </location>
</feature>
<reference evidence="2" key="1">
    <citation type="submission" date="2021-03" db="EMBL/GenBank/DDBJ databases">
        <title>Genomic Encyclopedia of Type Strains, Phase IV (KMG-IV): sequencing the most valuable type-strain genomes for metagenomic binning, comparative biology and taxonomic classification.</title>
        <authorList>
            <person name="Goeker M."/>
        </authorList>
    </citation>
    <scope>NUCLEOTIDE SEQUENCE</scope>
    <source>
        <strain evidence="2">DSM 107338</strain>
    </source>
</reference>
<accession>A0A9X0YUM2</accession>
<sequence length="274" mass="31209">MKKVCFILLFLVIASSCSAKEDTESYNTTPIEDPNEKNDIIEKAQAAAEEIQSMRTITVITQQFTGDSINEETTVQVDNSLIVDPLSSSLHVSMATLGQETEFAMYSNKDATYYTENPNTENEDWQRLSDTDHEEITADYKSTTSFINYDILLEHIDELIVNDVDEDDTYDTAYYELILSGDSNIYHELLTQDNFVDTAEEQASVEAFSVSVKLEKDTGHLIDFATEMYGTVDFEGEVIDLFETMAFYFEGINIFEEEHFFVPTGVEQYIKNNE</sequence>
<dbReference type="OrthoDB" id="2968646at2"/>
<evidence type="ECO:0000256" key="1">
    <source>
        <dbReference type="SAM" id="SignalP"/>
    </source>
</evidence>